<evidence type="ECO:0008006" key="12">
    <source>
        <dbReference type="Google" id="ProtNLM"/>
    </source>
</evidence>
<dbReference type="SUPFAM" id="SSF56349">
    <property type="entry name" value="DNA breaking-rejoining enzymes"/>
    <property type="match status" value="1"/>
</dbReference>
<dbReference type="CDD" id="cd09275">
    <property type="entry name" value="RNase_HI_RT_DIRS1"/>
    <property type="match status" value="1"/>
</dbReference>
<dbReference type="GO" id="GO:0003677">
    <property type="term" value="F:DNA binding"/>
    <property type="evidence" value="ECO:0007669"/>
    <property type="project" value="UniProtKB-KW"/>
</dbReference>
<feature type="domain" description="Tyr recombinase" evidence="9">
    <location>
        <begin position="545"/>
        <end position="745"/>
    </location>
</feature>
<dbReference type="SUPFAM" id="SSF56672">
    <property type="entry name" value="DNA/RNA polymerases"/>
    <property type="match status" value="1"/>
</dbReference>
<dbReference type="OrthoDB" id="5967409at2759"/>
<keyword evidence="3 6" id="KW-0862">Zinc</keyword>
<evidence type="ECO:0000256" key="3">
    <source>
        <dbReference type="ARBA" id="ARBA00022833"/>
    </source>
</evidence>
<dbReference type="InterPro" id="IPR036397">
    <property type="entry name" value="RNaseH_sf"/>
</dbReference>
<dbReference type="Proteomes" id="UP000683360">
    <property type="component" value="Unassembled WGS sequence"/>
</dbReference>
<dbReference type="InterPro" id="IPR013762">
    <property type="entry name" value="Integrase-like_cat_sf"/>
</dbReference>
<dbReference type="InterPro" id="IPR000197">
    <property type="entry name" value="Znf_TAZ"/>
</dbReference>
<dbReference type="Gene3D" id="3.30.420.10">
    <property type="entry name" value="Ribonuclease H-like superfamily/Ribonuclease H"/>
    <property type="match status" value="1"/>
</dbReference>
<dbReference type="SMART" id="SM00551">
    <property type="entry name" value="ZnF_TAZ"/>
    <property type="match status" value="1"/>
</dbReference>
<evidence type="ECO:0000256" key="6">
    <source>
        <dbReference type="PROSITE-ProRule" id="PRU00203"/>
    </source>
</evidence>
<dbReference type="EMBL" id="CAJPWZ010001721">
    <property type="protein sequence ID" value="CAG2222076.1"/>
    <property type="molecule type" value="Genomic_DNA"/>
</dbReference>
<dbReference type="Gene3D" id="3.30.70.270">
    <property type="match status" value="1"/>
</dbReference>
<dbReference type="InterPro" id="IPR010998">
    <property type="entry name" value="Integrase_recombinase_N"/>
</dbReference>
<protein>
    <recommendedName>
        <fullName evidence="12">Reverse transcriptase domain-containing protein</fullName>
    </recommendedName>
</protein>
<gene>
    <name evidence="10" type="ORF">MEDL_35401</name>
</gene>
<keyword evidence="2 6" id="KW-0863">Zinc-finger</keyword>
<feature type="zinc finger region" description="TAZ-type" evidence="6">
    <location>
        <begin position="1073"/>
        <end position="1155"/>
    </location>
</feature>
<dbReference type="InterPro" id="IPR011010">
    <property type="entry name" value="DNA_brk_join_enz"/>
</dbReference>
<evidence type="ECO:0000256" key="2">
    <source>
        <dbReference type="ARBA" id="ARBA00022771"/>
    </source>
</evidence>
<dbReference type="SUPFAM" id="SSF57933">
    <property type="entry name" value="TAZ domain"/>
    <property type="match status" value="1"/>
</dbReference>
<reference evidence="10" key="1">
    <citation type="submission" date="2021-03" db="EMBL/GenBank/DDBJ databases">
        <authorList>
            <person name="Bekaert M."/>
        </authorList>
    </citation>
    <scope>NUCLEOTIDE SEQUENCE</scope>
</reference>
<dbReference type="GO" id="GO:0015074">
    <property type="term" value="P:DNA integration"/>
    <property type="evidence" value="ECO:0007669"/>
    <property type="project" value="InterPro"/>
</dbReference>
<name>A0A8S3SVH9_MYTED</name>
<comment type="caution">
    <text evidence="10">The sequence shown here is derived from an EMBL/GenBank/DDBJ whole genome shotgun (WGS) entry which is preliminary data.</text>
</comment>
<dbReference type="InterPro" id="IPR000477">
    <property type="entry name" value="RT_dom"/>
</dbReference>
<dbReference type="InterPro" id="IPR035898">
    <property type="entry name" value="TAZ_dom_sf"/>
</dbReference>
<feature type="domain" description="TAZ-type" evidence="7">
    <location>
        <begin position="1073"/>
        <end position="1155"/>
    </location>
</feature>
<evidence type="ECO:0000259" key="9">
    <source>
        <dbReference type="PROSITE" id="PS51898"/>
    </source>
</evidence>
<dbReference type="InterPro" id="IPR002104">
    <property type="entry name" value="Integrase_catalytic"/>
</dbReference>
<dbReference type="PROSITE" id="PS50134">
    <property type="entry name" value="ZF_TAZ"/>
    <property type="match status" value="1"/>
</dbReference>
<keyword evidence="11" id="KW-1185">Reference proteome</keyword>
<proteinExistence type="predicted"/>
<dbReference type="SUPFAM" id="SSF47823">
    <property type="entry name" value="lambda integrase-like, N-terminal domain"/>
    <property type="match status" value="1"/>
</dbReference>
<dbReference type="Pfam" id="PF00078">
    <property type="entry name" value="RVT_1"/>
    <property type="match status" value="1"/>
</dbReference>
<dbReference type="GO" id="GO:0006310">
    <property type="term" value="P:DNA recombination"/>
    <property type="evidence" value="ECO:0007669"/>
    <property type="project" value="UniProtKB-KW"/>
</dbReference>
<sequence>MPNGLSPAPRIFTKLLKPVLSSLRKEGYVNCAYIDDILLVGDTYEECLNNVQETMKLFDSLGFTIHKEKSVVVPAQNIEFLGFSIDSVSMVVKLAPKKVANIVELCRTLLRKCFVTIREFAQLIGKLVASEHGVLYAPVFYKTLEIQKDVELKLNKGNFDAKIILSNESKQCINWWIENIHNSYKPIVFKPPDRKIESDSSMLGYGALDVTNNLTLSGVWSLSERNKHINFLELKAAFLALKAFCCRTRNEHVQLFLDNTTAIKYLNKMGGRKEELNNLAKEIWLWCIHRQIWLSVFHIPGKLNIKADALSRHKSNSDMEWMIIDSIFECIMNKLGPCDIDLFASKHNNRLEQYVSFGPDCDQCSVTENLSGKSNRISHSTFIFNTALVSAATTNDLRSTIYFAKSGNDSDESQNKSNSSFEKHEIGGFQDLRNKMCEGGVSAEAADIIINSWRDSTKKQYGTYIKKWLLFCDKEKTDRFDPSVNSVLKFLLELHLNGLGYSAVNTAKSAVSSFVYLITNVQIGKHFHVKQFMKGIFNKKPVLPRYNCTWNVEMVLSLLKTWNKDITLKNITFKLAMLLALTTGQRMQSIFLIDIRNLELDTYSVKIRYGDLLKQTRPGYQLPEIFIEAFKPDYRICVVHTLHEYLERTNKLRLNNTQLFLSFQKPYKPVKKGTIAKWIKQVLIMAGIDMTIFTPHSTRGAATSYVSGRIPIATILRTAGWRKDSVFRKFYQRPITNDSSFNKIKNPRSLISRIQGYPDPTLGIGEDEQNTDQLLLKKIRKNLDHDLLYTDDFESKLQSNSLSDQVQFMASDNLTLKEKNLKTAISLLRLKDVDMAGRILIQIAQALFEGPRLAPSSMLYRLDVERWFSLFVSSFKGQIRHDILTVALDMNKRSCNADGSVSKKFIFEDRQTTMRSVSLKTAGNFNPRDYLGENKNAPFYEPVLACLLENTPENLENLYCQKVPLSQSPYEESLDVMLFRFEKLIQIDQFMKDPSVKTKTCLLGAVILRKLIKLSSKFSKVGWNNNEIEVKESNTDCIDVDISDMLPEVEDVPDEIVEVYKQSEVPEFPKDMDKRVQMNIKEHLMNLLHAYNCQQQKINCTDQTYKECFSSKLILQHWNSCDRVECSVCSPLKEQVVMASVMNYGHVNCDMCKLIRKNYCHYTCTLPCLMCAAGKTMTIKEKDGSFCLHFIRQLNGDDCSGHTCSYCSHMKKTESGTSSNPSTCFTICDKPNSCRLCSKESSLNKITLGKDYSSLNKIT</sequence>
<dbReference type="PANTHER" id="PTHR35617:SF3">
    <property type="entry name" value="CORE-BINDING (CB) DOMAIN-CONTAINING PROTEIN"/>
    <property type="match status" value="1"/>
</dbReference>
<dbReference type="Gene3D" id="1.10.443.10">
    <property type="entry name" value="Intergrase catalytic core"/>
    <property type="match status" value="1"/>
</dbReference>
<dbReference type="Gene3D" id="1.20.1020.10">
    <property type="entry name" value="TAZ domain"/>
    <property type="match status" value="1"/>
</dbReference>
<evidence type="ECO:0000313" key="10">
    <source>
        <dbReference type="EMBL" id="CAG2222076.1"/>
    </source>
</evidence>
<dbReference type="Gene3D" id="1.10.150.130">
    <property type="match status" value="1"/>
</dbReference>
<evidence type="ECO:0000313" key="11">
    <source>
        <dbReference type="Proteomes" id="UP000683360"/>
    </source>
</evidence>
<dbReference type="AlphaFoldDB" id="A0A8S3SVH9"/>
<dbReference type="GO" id="GO:0008270">
    <property type="term" value="F:zinc ion binding"/>
    <property type="evidence" value="ECO:0007669"/>
    <property type="project" value="UniProtKB-KW"/>
</dbReference>
<evidence type="ECO:0000256" key="5">
    <source>
        <dbReference type="ARBA" id="ARBA00023172"/>
    </source>
</evidence>
<dbReference type="PANTHER" id="PTHR35617">
    <property type="entry name" value="PHAGE_INTEGRASE DOMAIN-CONTAINING PROTEIN"/>
    <property type="match status" value="1"/>
</dbReference>
<dbReference type="PROSITE" id="PS50878">
    <property type="entry name" value="RT_POL"/>
    <property type="match status" value="1"/>
</dbReference>
<keyword evidence="4" id="KW-0238">DNA-binding</keyword>
<dbReference type="PROSITE" id="PS51898">
    <property type="entry name" value="TYR_RECOMBINASE"/>
    <property type="match status" value="1"/>
</dbReference>
<evidence type="ECO:0000259" key="7">
    <source>
        <dbReference type="PROSITE" id="PS50134"/>
    </source>
</evidence>
<evidence type="ECO:0000256" key="4">
    <source>
        <dbReference type="ARBA" id="ARBA00023125"/>
    </source>
</evidence>
<accession>A0A8S3SVH9</accession>
<dbReference type="Pfam" id="PF00589">
    <property type="entry name" value="Phage_integrase"/>
    <property type="match status" value="1"/>
</dbReference>
<dbReference type="InterPro" id="IPR043128">
    <property type="entry name" value="Rev_trsase/Diguanyl_cyclase"/>
</dbReference>
<dbReference type="InterPro" id="IPR043502">
    <property type="entry name" value="DNA/RNA_pol_sf"/>
</dbReference>
<keyword evidence="1 6" id="KW-0479">Metal-binding</keyword>
<organism evidence="10 11">
    <name type="scientific">Mytilus edulis</name>
    <name type="common">Blue mussel</name>
    <dbReference type="NCBI Taxonomy" id="6550"/>
    <lineage>
        <taxon>Eukaryota</taxon>
        <taxon>Metazoa</taxon>
        <taxon>Spiralia</taxon>
        <taxon>Lophotrochozoa</taxon>
        <taxon>Mollusca</taxon>
        <taxon>Bivalvia</taxon>
        <taxon>Autobranchia</taxon>
        <taxon>Pteriomorphia</taxon>
        <taxon>Mytilida</taxon>
        <taxon>Mytiloidea</taxon>
        <taxon>Mytilidae</taxon>
        <taxon>Mytilinae</taxon>
        <taxon>Mytilus</taxon>
    </lineage>
</organism>
<evidence type="ECO:0000259" key="8">
    <source>
        <dbReference type="PROSITE" id="PS50878"/>
    </source>
</evidence>
<evidence type="ECO:0000256" key="1">
    <source>
        <dbReference type="ARBA" id="ARBA00022723"/>
    </source>
</evidence>
<keyword evidence="5" id="KW-0233">DNA recombination</keyword>
<feature type="domain" description="Reverse transcriptase" evidence="8">
    <location>
        <begin position="1"/>
        <end position="85"/>
    </location>
</feature>